<dbReference type="GO" id="GO:0004342">
    <property type="term" value="F:glucosamine-6-phosphate deaminase activity"/>
    <property type="evidence" value="ECO:0007669"/>
    <property type="project" value="UniProtKB-UniRule"/>
</dbReference>
<dbReference type="EMBL" id="JRNH01000003">
    <property type="protein sequence ID" value="KGF21607.1"/>
    <property type="molecule type" value="Genomic_DNA"/>
</dbReference>
<evidence type="ECO:0000256" key="3">
    <source>
        <dbReference type="NCBIfam" id="TIGR00502"/>
    </source>
</evidence>
<dbReference type="SUPFAM" id="SSF100950">
    <property type="entry name" value="NagB/RpiA/CoA transferase-like"/>
    <property type="match status" value="1"/>
</dbReference>
<dbReference type="InterPro" id="IPR037171">
    <property type="entry name" value="NagB/RpiA_transferase-like"/>
</dbReference>
<proteinExistence type="predicted"/>
<dbReference type="GO" id="GO:0006043">
    <property type="term" value="P:glucosamine catabolic process"/>
    <property type="evidence" value="ECO:0007669"/>
    <property type="project" value="TreeGrafter"/>
</dbReference>
<dbReference type="PANTHER" id="PTHR11280:SF5">
    <property type="entry name" value="GLUCOSAMINE-6-PHOSPHATE ISOMERASE"/>
    <property type="match status" value="1"/>
</dbReference>
<gene>
    <name evidence="5" type="ORF">HMPREF2128_00525</name>
</gene>
<dbReference type="Pfam" id="PF01182">
    <property type="entry name" value="Glucosamine_iso"/>
    <property type="match status" value="1"/>
</dbReference>
<feature type="domain" description="Glucosamine/galactosamine-6-phosphate isomerase" evidence="4">
    <location>
        <begin position="12"/>
        <end position="225"/>
    </location>
</feature>
<dbReference type="GO" id="GO:0042802">
    <property type="term" value="F:identical protein binding"/>
    <property type="evidence" value="ECO:0007669"/>
    <property type="project" value="TreeGrafter"/>
</dbReference>
<dbReference type="GO" id="GO:0019262">
    <property type="term" value="P:N-acetylneuraminate catabolic process"/>
    <property type="evidence" value="ECO:0007669"/>
    <property type="project" value="TreeGrafter"/>
</dbReference>
<keyword evidence="1" id="KW-0378">Hydrolase</keyword>
<dbReference type="Gene3D" id="3.40.50.1360">
    <property type="match status" value="1"/>
</dbReference>
<protein>
    <recommendedName>
        <fullName evidence="3">Glucosamine-6-phosphate deaminase</fullName>
        <ecNumber evidence="3">3.5.99.6</ecNumber>
    </recommendedName>
</protein>
<sequence>MDVIISKTRTDAEKKAGAAVVDAIRRKPDLVLGLATGSSPIGIYNYVAEHIRDHGLDVSKITCFALDEYIGLEPTHPESYHAVLKKYVIDQWGLRPEQVFVPNGMAEDPRAEADNYEAEMAKRGFADLQIVGIGSNGHIGFNEPGSALGSRTRVKTLHPQTRQDNSRFFDNDIDAVPVHCITQGIGTVMDADRVLMIATGAAKAVAVAGMVEGPVAAMVPASALQFHRRCDVYVDAVAGAALKARDYYDFVSENEDAIPSPRR</sequence>
<dbReference type="InterPro" id="IPR006148">
    <property type="entry name" value="Glc/Gal-6P_isomerase"/>
</dbReference>
<dbReference type="PANTHER" id="PTHR11280">
    <property type="entry name" value="GLUCOSAMINE-6-PHOSPHATE ISOMERASE"/>
    <property type="match status" value="1"/>
</dbReference>
<evidence type="ECO:0000259" key="4">
    <source>
        <dbReference type="Pfam" id="PF01182"/>
    </source>
</evidence>
<dbReference type="GO" id="GO:0006046">
    <property type="term" value="P:N-acetylglucosamine catabolic process"/>
    <property type="evidence" value="ECO:0007669"/>
    <property type="project" value="UniProtKB-UniRule"/>
</dbReference>
<accession>A0A095ZSU2</accession>
<name>A0A095ZSU2_9MICC</name>
<organism evidence="5 6">
    <name type="scientific">Pseudoglutamicibacter albus DNF00011</name>
    <dbReference type="NCBI Taxonomy" id="1401063"/>
    <lineage>
        <taxon>Bacteria</taxon>
        <taxon>Bacillati</taxon>
        <taxon>Actinomycetota</taxon>
        <taxon>Actinomycetes</taxon>
        <taxon>Micrococcales</taxon>
        <taxon>Micrococcaceae</taxon>
        <taxon>Pseudoglutamicibacter</taxon>
    </lineage>
</organism>
<evidence type="ECO:0000256" key="2">
    <source>
        <dbReference type="ARBA" id="ARBA00023277"/>
    </source>
</evidence>
<evidence type="ECO:0000313" key="6">
    <source>
        <dbReference type="Proteomes" id="UP000053528"/>
    </source>
</evidence>
<evidence type="ECO:0000313" key="5">
    <source>
        <dbReference type="EMBL" id="KGF21607.1"/>
    </source>
</evidence>
<dbReference type="AlphaFoldDB" id="A0A095ZSU2"/>
<dbReference type="GO" id="GO:0005737">
    <property type="term" value="C:cytoplasm"/>
    <property type="evidence" value="ECO:0007669"/>
    <property type="project" value="TreeGrafter"/>
</dbReference>
<reference evidence="5 6" key="1">
    <citation type="submission" date="2014-07" db="EMBL/GenBank/DDBJ databases">
        <authorList>
            <person name="McCorrison J."/>
            <person name="Sanka R."/>
            <person name="Torralba M."/>
            <person name="Gillis M."/>
            <person name="Haft D.H."/>
            <person name="Methe B."/>
            <person name="Sutton G."/>
            <person name="Nelson K.E."/>
        </authorList>
    </citation>
    <scope>NUCLEOTIDE SEQUENCE [LARGE SCALE GENOMIC DNA]</scope>
    <source>
        <strain evidence="5 6">DNF00011</strain>
    </source>
</reference>
<evidence type="ECO:0000256" key="1">
    <source>
        <dbReference type="ARBA" id="ARBA00022801"/>
    </source>
</evidence>
<dbReference type="GO" id="GO:0005975">
    <property type="term" value="P:carbohydrate metabolic process"/>
    <property type="evidence" value="ECO:0007669"/>
    <property type="project" value="InterPro"/>
</dbReference>
<dbReference type="NCBIfam" id="TIGR00502">
    <property type="entry name" value="nagB"/>
    <property type="match status" value="1"/>
</dbReference>
<comment type="caution">
    <text evidence="5">The sequence shown here is derived from an EMBL/GenBank/DDBJ whole genome shotgun (WGS) entry which is preliminary data.</text>
</comment>
<dbReference type="RefSeq" id="WP_035754395.1">
    <property type="nucleotide sequence ID" value="NZ_JRNH01000003.1"/>
</dbReference>
<dbReference type="InterPro" id="IPR004547">
    <property type="entry name" value="Glucosamine6P_isomerase"/>
</dbReference>
<dbReference type="CDD" id="cd01399">
    <property type="entry name" value="GlcN6P_deaminase"/>
    <property type="match status" value="1"/>
</dbReference>
<dbReference type="Proteomes" id="UP000053528">
    <property type="component" value="Unassembled WGS sequence"/>
</dbReference>
<dbReference type="EC" id="3.5.99.6" evidence="3"/>
<keyword evidence="2" id="KW-0119">Carbohydrate metabolism</keyword>